<geneLocation type="plasmid" evidence="4 5">
    <name>pNUITM-VK2</name>
</geneLocation>
<dbReference type="PATRIC" id="fig|573.1650.peg.5274"/>
<geneLocation type="plasmid" evidence="3">
    <name>pKP04VIM</name>
</geneLocation>
<dbReference type="EMBL" id="KU318421">
    <property type="protein sequence ID" value="ANS55404.1"/>
    <property type="molecule type" value="Genomic_DNA"/>
</dbReference>
<name>A0A1B1LQR7_KLEPN</name>
<dbReference type="Proteomes" id="UP001319930">
    <property type="component" value="Plasmid pNUITM-VK2"/>
</dbReference>
<evidence type="ECO:0000313" key="4">
    <source>
        <dbReference type="EMBL" id="BDB31119.1"/>
    </source>
</evidence>
<gene>
    <name evidence="4" type="ORF">NUITMVK2_2330</name>
</gene>
<dbReference type="RefSeq" id="WP_017900900.1">
    <property type="nucleotide sequence ID" value="NZ_AP018583.1"/>
</dbReference>
<reference evidence="4 5" key="2">
    <citation type="submission" date="2021-09" db="EMBL/GenBank/DDBJ databases">
        <title>Whole genome sequencing of antimicrobial-resistant bacteria isolated from aquatic animals, plants, and environment in Asia.</title>
        <authorList>
            <person name="Hirabayashi A."/>
            <person name="Suzuki M."/>
        </authorList>
    </citation>
    <scope>NUCLEOTIDE SEQUENCE [LARGE SCALE GENOMIC DNA]</scope>
    <source>
        <strain evidence="4 5">NUITM-VK2</strain>
        <plasmid evidence="4 5">pNUITM-VK2</plasmid>
    </source>
</reference>
<protein>
    <submittedName>
        <fullName evidence="3">Nuclease-related domain protein</fullName>
    </submittedName>
    <submittedName>
        <fullName evidence="4">Periplasmic protein</fullName>
    </submittedName>
</protein>
<dbReference type="GeneID" id="93756978"/>
<dbReference type="PROSITE" id="PS50965">
    <property type="entry name" value="NERD"/>
    <property type="match status" value="1"/>
</dbReference>
<feature type="transmembrane region" description="Helical" evidence="1">
    <location>
        <begin position="6"/>
        <end position="29"/>
    </location>
</feature>
<dbReference type="SUPFAM" id="SSF56784">
    <property type="entry name" value="HAD-like"/>
    <property type="match status" value="1"/>
</dbReference>
<accession>A0A1B1LQR7</accession>
<proteinExistence type="predicted"/>
<feature type="domain" description="NERD" evidence="2">
    <location>
        <begin position="30"/>
        <end position="150"/>
    </location>
</feature>
<dbReference type="EMBL" id="AP025164">
    <property type="protein sequence ID" value="BDB31119.1"/>
    <property type="molecule type" value="Genomic_DNA"/>
</dbReference>
<dbReference type="InterPro" id="IPR036412">
    <property type="entry name" value="HAD-like_sf"/>
</dbReference>
<keyword evidence="3" id="KW-0614">Plasmid</keyword>
<keyword evidence="1" id="KW-0812">Transmembrane</keyword>
<evidence type="ECO:0000313" key="5">
    <source>
        <dbReference type="Proteomes" id="UP001319930"/>
    </source>
</evidence>
<dbReference type="Pfam" id="PF08378">
    <property type="entry name" value="NERD"/>
    <property type="match status" value="1"/>
</dbReference>
<keyword evidence="1" id="KW-0472">Membrane</keyword>
<dbReference type="AlphaFoldDB" id="A0A1B1LQR7"/>
<organism evidence="3">
    <name type="scientific">Klebsiella pneumoniae</name>
    <dbReference type="NCBI Taxonomy" id="573"/>
    <lineage>
        <taxon>Bacteria</taxon>
        <taxon>Pseudomonadati</taxon>
        <taxon>Pseudomonadota</taxon>
        <taxon>Gammaproteobacteria</taxon>
        <taxon>Enterobacterales</taxon>
        <taxon>Enterobacteriaceae</taxon>
        <taxon>Klebsiella/Raoultella group</taxon>
        <taxon>Klebsiella</taxon>
        <taxon>Klebsiella pneumoniae complex</taxon>
    </lineage>
</organism>
<sequence length="257" mass="29663">MDLTTLTTIFLVFVMLVLSCIILCVWPLVSNMFSEQRTRNALKGVLADLDGTLLSDVTLPLNASQTTQIDHIFISTKGIFIIEEKHYSGDIYGSLDDRVWTVVYRYGEQKHKMQNPFLQNKTHISGVCRALKRDEKNIFNVVLLTGSSKFMVSPVPEWLCRNCTELGNKFIAYDTEPVLSVEEIGWIESDLRKAMLPQTLLTDLGHVYSLKLKHRQKISVPHRVTYFTLLTTTLFFRALKKLFSRKRSEVIHKEYRE</sequence>
<evidence type="ECO:0000313" key="3">
    <source>
        <dbReference type="EMBL" id="ANS55404.1"/>
    </source>
</evidence>
<reference evidence="3" key="1">
    <citation type="submission" date="2015-12" db="EMBL/GenBank/DDBJ databases">
        <title>Klebsiella pneumoniae strain KP04 plasmid pKP04VIM, complete sequence.</title>
        <authorList>
            <person name="Li R."/>
            <person name="Lin D."/>
            <person name="Chen C."/>
        </authorList>
    </citation>
    <scope>NUCLEOTIDE SEQUENCE</scope>
    <source>
        <plasmid evidence="3">pKP04VIM</plasmid>
    </source>
</reference>
<evidence type="ECO:0000259" key="2">
    <source>
        <dbReference type="PROSITE" id="PS50965"/>
    </source>
</evidence>
<keyword evidence="1" id="KW-1133">Transmembrane helix</keyword>
<dbReference type="InterPro" id="IPR011528">
    <property type="entry name" value="NERD"/>
</dbReference>
<evidence type="ECO:0000256" key="1">
    <source>
        <dbReference type="SAM" id="Phobius"/>
    </source>
</evidence>